<dbReference type="GO" id="GO:0003677">
    <property type="term" value="F:DNA binding"/>
    <property type="evidence" value="ECO:0007669"/>
    <property type="project" value="InterPro"/>
</dbReference>
<sequence length="84" mass="9064">MTVTLSSKGQVVLPKQARLRLRLQPGTKFTCKVEGQCIVLTPEQSIRERPKLVTDAATGLRITQSPAGVRVTSADVQAAMADFP</sequence>
<gene>
    <name evidence="2" type="ORF">SDC9_136665</name>
</gene>
<dbReference type="InterPro" id="IPR007159">
    <property type="entry name" value="SpoVT-AbrB_dom"/>
</dbReference>
<dbReference type="NCBIfam" id="TIGR01439">
    <property type="entry name" value="lp_hng_hel_AbrB"/>
    <property type="match status" value="1"/>
</dbReference>
<dbReference type="EMBL" id="VSSQ01036959">
    <property type="protein sequence ID" value="MPM89556.1"/>
    <property type="molecule type" value="Genomic_DNA"/>
</dbReference>
<proteinExistence type="predicted"/>
<name>A0A645DJS2_9ZZZZ</name>
<dbReference type="SMART" id="SM00966">
    <property type="entry name" value="SpoVT_AbrB"/>
    <property type="match status" value="1"/>
</dbReference>
<dbReference type="Pfam" id="PF04014">
    <property type="entry name" value="MazE_antitoxin"/>
    <property type="match status" value="1"/>
</dbReference>
<evidence type="ECO:0000313" key="2">
    <source>
        <dbReference type="EMBL" id="MPM89556.1"/>
    </source>
</evidence>
<dbReference type="PROSITE" id="PS51740">
    <property type="entry name" value="SPOVT_ABRB"/>
    <property type="match status" value="1"/>
</dbReference>
<dbReference type="SUPFAM" id="SSF89447">
    <property type="entry name" value="AbrB/MazE/MraZ-like"/>
    <property type="match status" value="1"/>
</dbReference>
<dbReference type="AlphaFoldDB" id="A0A645DJS2"/>
<dbReference type="Gene3D" id="2.10.260.10">
    <property type="match status" value="1"/>
</dbReference>
<feature type="domain" description="SpoVT-AbrB" evidence="1">
    <location>
        <begin position="1"/>
        <end position="45"/>
    </location>
</feature>
<organism evidence="2">
    <name type="scientific">bioreactor metagenome</name>
    <dbReference type="NCBI Taxonomy" id="1076179"/>
    <lineage>
        <taxon>unclassified sequences</taxon>
        <taxon>metagenomes</taxon>
        <taxon>ecological metagenomes</taxon>
    </lineage>
</organism>
<comment type="caution">
    <text evidence="2">The sequence shown here is derived from an EMBL/GenBank/DDBJ whole genome shotgun (WGS) entry which is preliminary data.</text>
</comment>
<dbReference type="InterPro" id="IPR037914">
    <property type="entry name" value="SpoVT-AbrB_sf"/>
</dbReference>
<accession>A0A645DJS2</accession>
<evidence type="ECO:0000259" key="1">
    <source>
        <dbReference type="PROSITE" id="PS51740"/>
    </source>
</evidence>
<protein>
    <recommendedName>
        <fullName evidence="1">SpoVT-AbrB domain-containing protein</fullName>
    </recommendedName>
</protein>
<reference evidence="2" key="1">
    <citation type="submission" date="2019-08" db="EMBL/GenBank/DDBJ databases">
        <authorList>
            <person name="Kucharzyk K."/>
            <person name="Murdoch R.W."/>
            <person name="Higgins S."/>
            <person name="Loffler F."/>
        </authorList>
    </citation>
    <scope>NUCLEOTIDE SEQUENCE</scope>
</reference>